<sequence>MAAFATVEQLVAQWRPLKATEKVRAEKLLDMAAVLIRRHVTVVPGSEDESTARQVSLEMVRAALLPGVHEGKSSYSDTAGDVVESATLLNPAATLRFTRDQKDLFGVGTASAPQWFFGDC</sequence>
<organism evidence="1 2">
    <name type="scientific">Tomitella cavernea</name>
    <dbReference type="NCBI Taxonomy" id="1387982"/>
    <lineage>
        <taxon>Bacteria</taxon>
        <taxon>Bacillati</taxon>
        <taxon>Actinomycetota</taxon>
        <taxon>Actinomycetes</taxon>
        <taxon>Mycobacteriales</taxon>
        <taxon>Tomitella</taxon>
    </lineage>
</organism>
<protein>
    <recommendedName>
        <fullName evidence="3">Head-to-tail adaptor</fullName>
    </recommendedName>
</protein>
<name>A0ABP9CFD9_9ACTN</name>
<gene>
    <name evidence="1" type="ORF">GCM10023353_12050</name>
</gene>
<evidence type="ECO:0008006" key="3">
    <source>
        <dbReference type="Google" id="ProtNLM"/>
    </source>
</evidence>
<comment type="caution">
    <text evidence="1">The sequence shown here is derived from an EMBL/GenBank/DDBJ whole genome shotgun (WGS) entry which is preliminary data.</text>
</comment>
<dbReference type="EMBL" id="BAABKQ010000001">
    <property type="protein sequence ID" value="GAA4809604.1"/>
    <property type="molecule type" value="Genomic_DNA"/>
</dbReference>
<accession>A0ABP9CFD9</accession>
<keyword evidence="2" id="KW-1185">Reference proteome</keyword>
<evidence type="ECO:0000313" key="1">
    <source>
        <dbReference type="EMBL" id="GAA4809604.1"/>
    </source>
</evidence>
<reference evidence="2" key="1">
    <citation type="journal article" date="2019" name="Int. J. Syst. Evol. Microbiol.">
        <title>The Global Catalogue of Microorganisms (GCM) 10K type strain sequencing project: providing services to taxonomists for standard genome sequencing and annotation.</title>
        <authorList>
            <consortium name="The Broad Institute Genomics Platform"/>
            <consortium name="The Broad Institute Genome Sequencing Center for Infectious Disease"/>
            <person name="Wu L."/>
            <person name="Ma J."/>
        </authorList>
    </citation>
    <scope>NUCLEOTIDE SEQUENCE [LARGE SCALE GENOMIC DNA]</scope>
    <source>
        <strain evidence="2">JCM 18542</strain>
    </source>
</reference>
<dbReference type="RefSeq" id="WP_182359561.1">
    <property type="nucleotide sequence ID" value="NZ_BAABKQ010000001.1"/>
</dbReference>
<dbReference type="Proteomes" id="UP001500839">
    <property type="component" value="Unassembled WGS sequence"/>
</dbReference>
<evidence type="ECO:0000313" key="2">
    <source>
        <dbReference type="Proteomes" id="UP001500839"/>
    </source>
</evidence>
<proteinExistence type="predicted"/>